<sequence length="554" mass="62132">MALHYAIRNKLLRDVRSLVEEGTDVNARDKECRTPLIMCCLEEDQLWAAGVARMLLQVGAKVGIRDKDGRNSLMFSSMLGRLELNELFLKAVDYDLNQSDVVGNTALHYSALAGNETIMGNLIGALLRSGLDINVRNRLGQTAAALALHLGHISCVELFRYGFSNKPADFSTKIPPSLLLRPWHKDLELLQNPTMMLKNAIKDAKSGANLHRSRPDLTLHQFRRGTEVPESVMMQKTKRKRKSKHNTNYQPSENQTRNQFESKQNNSLDFIKTKTAKDINEAYANGNHVLNPYTTKTPSWRDNVSDLMEVKCVQVTPSYRSSAVAVSQDFDDIFKEIVSENGSCNQSRQSVETEANGDKQMTQTNGSRRKSMMPSTDSNSTRAKIKADFEMFALQTGKDWKRRSRKGSTQVNDLSLMQRRKTAFDRLPGKEAEQSSSSSGTGISSKEKTILHKKNKSDEAKRRQSMAVGHIRKKLSSQQFVIEEISSKIVETPCSGDDKDQNAEERPVKASLHKAAGFSEDQNSSPFKDVQQKINGQGIFRDLKQTLSDIVEAV</sequence>
<feature type="compositionally biased region" description="Polar residues" evidence="4">
    <location>
        <begin position="246"/>
        <end position="262"/>
    </location>
</feature>
<feature type="region of interest" description="Disordered" evidence="4">
    <location>
        <begin position="223"/>
        <end position="262"/>
    </location>
</feature>
<feature type="region of interest" description="Disordered" evidence="4">
    <location>
        <begin position="341"/>
        <end position="384"/>
    </location>
</feature>
<evidence type="ECO:0000256" key="4">
    <source>
        <dbReference type="SAM" id="MobiDB-lite"/>
    </source>
</evidence>
<feature type="compositionally biased region" description="Low complexity" evidence="4">
    <location>
        <begin position="434"/>
        <end position="444"/>
    </location>
</feature>
<feature type="compositionally biased region" description="Basic and acidic residues" evidence="4">
    <location>
        <begin position="496"/>
        <end position="508"/>
    </location>
</feature>
<feature type="compositionally biased region" description="Basic and acidic residues" evidence="4">
    <location>
        <begin position="445"/>
        <end position="462"/>
    </location>
</feature>
<dbReference type="InterPro" id="IPR036770">
    <property type="entry name" value="Ankyrin_rpt-contain_sf"/>
</dbReference>
<feature type="compositionally biased region" description="Polar residues" evidence="4">
    <location>
        <begin position="341"/>
        <end position="366"/>
    </location>
</feature>
<evidence type="ECO:0000313" key="6">
    <source>
        <dbReference type="Proteomes" id="UP001642483"/>
    </source>
</evidence>
<feature type="compositionally biased region" description="Basic residues" evidence="4">
    <location>
        <begin position="236"/>
        <end position="245"/>
    </location>
</feature>
<dbReference type="SUPFAM" id="SSF48403">
    <property type="entry name" value="Ankyrin repeat"/>
    <property type="match status" value="1"/>
</dbReference>
<organism evidence="5 6">
    <name type="scientific">Clavelina lepadiformis</name>
    <name type="common">Light-bulb sea squirt</name>
    <name type="synonym">Ascidia lepadiformis</name>
    <dbReference type="NCBI Taxonomy" id="159417"/>
    <lineage>
        <taxon>Eukaryota</taxon>
        <taxon>Metazoa</taxon>
        <taxon>Chordata</taxon>
        <taxon>Tunicata</taxon>
        <taxon>Ascidiacea</taxon>
        <taxon>Aplousobranchia</taxon>
        <taxon>Clavelinidae</taxon>
        <taxon>Clavelina</taxon>
    </lineage>
</organism>
<evidence type="ECO:0000256" key="1">
    <source>
        <dbReference type="ARBA" id="ARBA00022737"/>
    </source>
</evidence>
<keyword evidence="1" id="KW-0677">Repeat</keyword>
<keyword evidence="2 3" id="KW-0040">ANK repeat</keyword>
<dbReference type="Gene3D" id="1.25.40.20">
    <property type="entry name" value="Ankyrin repeat-containing domain"/>
    <property type="match status" value="1"/>
</dbReference>
<dbReference type="PANTHER" id="PTHR24173">
    <property type="entry name" value="ANKYRIN REPEAT CONTAINING"/>
    <property type="match status" value="1"/>
</dbReference>
<evidence type="ECO:0000313" key="5">
    <source>
        <dbReference type="EMBL" id="CAK8676011.1"/>
    </source>
</evidence>
<keyword evidence="6" id="KW-1185">Reference proteome</keyword>
<feature type="repeat" description="ANK" evidence="3">
    <location>
        <begin position="1"/>
        <end position="30"/>
    </location>
</feature>
<feature type="region of interest" description="Disordered" evidence="4">
    <location>
        <begin position="424"/>
        <end position="468"/>
    </location>
</feature>
<evidence type="ECO:0008006" key="7">
    <source>
        <dbReference type="Google" id="ProtNLM"/>
    </source>
</evidence>
<feature type="region of interest" description="Disordered" evidence="4">
    <location>
        <begin position="399"/>
        <end position="418"/>
    </location>
</feature>
<dbReference type="PROSITE" id="PS50088">
    <property type="entry name" value="ANK_REPEAT"/>
    <property type="match status" value="2"/>
</dbReference>
<feature type="region of interest" description="Disordered" evidence="4">
    <location>
        <begin position="492"/>
        <end position="527"/>
    </location>
</feature>
<dbReference type="PANTHER" id="PTHR24173:SF74">
    <property type="entry name" value="ANKYRIN REPEAT DOMAIN-CONTAINING PROTEIN 16"/>
    <property type="match status" value="1"/>
</dbReference>
<dbReference type="EMBL" id="CAWYQH010000024">
    <property type="protein sequence ID" value="CAK8676011.1"/>
    <property type="molecule type" value="Genomic_DNA"/>
</dbReference>
<proteinExistence type="predicted"/>
<feature type="repeat" description="ANK" evidence="3">
    <location>
        <begin position="102"/>
        <end position="138"/>
    </location>
</feature>
<dbReference type="PROSITE" id="PS50297">
    <property type="entry name" value="ANK_REP_REGION"/>
    <property type="match status" value="2"/>
</dbReference>
<feature type="compositionally biased region" description="Polar residues" evidence="4">
    <location>
        <begin position="373"/>
        <end position="382"/>
    </location>
</feature>
<dbReference type="Pfam" id="PF12796">
    <property type="entry name" value="Ank_2"/>
    <property type="match status" value="1"/>
</dbReference>
<comment type="caution">
    <text evidence="5">The sequence shown here is derived from an EMBL/GenBank/DDBJ whole genome shotgun (WGS) entry which is preliminary data.</text>
</comment>
<protein>
    <recommendedName>
        <fullName evidence="7">Ankyrin repeat domain-containing protein 63</fullName>
    </recommendedName>
</protein>
<evidence type="ECO:0000256" key="2">
    <source>
        <dbReference type="ARBA" id="ARBA00023043"/>
    </source>
</evidence>
<accession>A0ABP0FB62</accession>
<reference evidence="5 6" key="1">
    <citation type="submission" date="2024-02" db="EMBL/GenBank/DDBJ databases">
        <authorList>
            <person name="Daric V."/>
            <person name="Darras S."/>
        </authorList>
    </citation>
    <scope>NUCLEOTIDE SEQUENCE [LARGE SCALE GENOMIC DNA]</scope>
</reference>
<evidence type="ECO:0000256" key="3">
    <source>
        <dbReference type="PROSITE-ProRule" id="PRU00023"/>
    </source>
</evidence>
<dbReference type="Proteomes" id="UP001642483">
    <property type="component" value="Unassembled WGS sequence"/>
</dbReference>
<dbReference type="InterPro" id="IPR002110">
    <property type="entry name" value="Ankyrin_rpt"/>
</dbReference>
<gene>
    <name evidence="5" type="ORF">CVLEPA_LOCUS5522</name>
</gene>
<name>A0ABP0FB62_CLALP</name>
<feature type="compositionally biased region" description="Basic and acidic residues" evidence="4">
    <location>
        <begin position="424"/>
        <end position="433"/>
    </location>
</feature>